<comment type="caution">
    <text evidence="3">The sequence shown here is derived from an EMBL/GenBank/DDBJ whole genome shotgun (WGS) entry which is preliminary data.</text>
</comment>
<evidence type="ECO:0000259" key="2">
    <source>
        <dbReference type="Pfam" id="PF25023"/>
    </source>
</evidence>
<dbReference type="EMBL" id="JADEXG010000138">
    <property type="protein sequence ID" value="MBE9080520.1"/>
    <property type="molecule type" value="Genomic_DNA"/>
</dbReference>
<organism evidence="3 4">
    <name type="scientific">Vasconcelosia minhoensis LEGE 07310</name>
    <dbReference type="NCBI Taxonomy" id="915328"/>
    <lineage>
        <taxon>Bacteria</taxon>
        <taxon>Bacillati</taxon>
        <taxon>Cyanobacteriota</taxon>
        <taxon>Cyanophyceae</taxon>
        <taxon>Nodosilineales</taxon>
        <taxon>Cymatolegaceae</taxon>
        <taxon>Vasconcelosia</taxon>
        <taxon>Vasconcelosia minhoensis</taxon>
    </lineage>
</organism>
<dbReference type="InterPro" id="IPR056823">
    <property type="entry name" value="TEN-like_YD-shell"/>
</dbReference>
<name>A0A8J7ATY3_9CYAN</name>
<dbReference type="InterPro" id="IPR031325">
    <property type="entry name" value="RHS_repeat"/>
</dbReference>
<keyword evidence="4" id="KW-1185">Reference proteome</keyword>
<gene>
    <name evidence="3" type="ORF">IQ241_25100</name>
</gene>
<proteinExistence type="predicted"/>
<dbReference type="PANTHER" id="PTHR32305">
    <property type="match status" value="1"/>
</dbReference>
<dbReference type="PANTHER" id="PTHR32305:SF15">
    <property type="entry name" value="PROTEIN RHSA-RELATED"/>
    <property type="match status" value="1"/>
</dbReference>
<dbReference type="Gene3D" id="2.180.10.10">
    <property type="entry name" value="RHS repeat-associated core"/>
    <property type="match status" value="1"/>
</dbReference>
<evidence type="ECO:0000313" key="4">
    <source>
        <dbReference type="Proteomes" id="UP000636505"/>
    </source>
</evidence>
<dbReference type="Pfam" id="PF05593">
    <property type="entry name" value="RHS_repeat"/>
    <property type="match status" value="3"/>
</dbReference>
<dbReference type="AlphaFoldDB" id="A0A8J7ATY3"/>
<evidence type="ECO:0000256" key="1">
    <source>
        <dbReference type="ARBA" id="ARBA00022737"/>
    </source>
</evidence>
<reference evidence="3" key="1">
    <citation type="submission" date="2020-10" db="EMBL/GenBank/DDBJ databases">
        <authorList>
            <person name="Castelo-Branco R."/>
            <person name="Eusebio N."/>
            <person name="Adriana R."/>
            <person name="Vieira A."/>
            <person name="Brugerolle De Fraissinette N."/>
            <person name="Rezende De Castro R."/>
            <person name="Schneider M.P."/>
            <person name="Vasconcelos V."/>
            <person name="Leao P.N."/>
        </authorList>
    </citation>
    <scope>NUCLEOTIDE SEQUENCE</scope>
    <source>
        <strain evidence="3">LEGE 07310</strain>
    </source>
</reference>
<dbReference type="NCBIfam" id="TIGR01643">
    <property type="entry name" value="YD_repeat_2x"/>
    <property type="match status" value="3"/>
</dbReference>
<accession>A0A8J7ATY3</accession>
<feature type="domain" description="Teneurin-like YD-shell" evidence="2">
    <location>
        <begin position="84"/>
        <end position="204"/>
    </location>
</feature>
<dbReference type="InterPro" id="IPR022385">
    <property type="entry name" value="Rhs_assc_core"/>
</dbReference>
<sequence length="836" mass="90656">NLSGFTDARGNDILYGYDSRGNLTSITYEDGTQNKYLYDANGLLTKSVNRRGQEIAYEYNDQYQITKETDSDGSILTYEYTGTNGSLTSISNDISGKTTRFNFNQAEENLDISNSNGLISSYDFDELGRKTQITIQDGANTYTTNYGYDHLGRLDKLTDGDGNLIVDYDYHSATGRLAKETNGNGTYTTYSYDLVGQLISLVNSRADDTVNSRFDYTYDSLGRRTAVATLDGTWSYTYDLAGQLTGAVFASTNPDIPSQDLTYVYDAAGNRIQSIVNGVAENYSANNLNQYESAGTTNYSYDLDGNLVAKIQGDQTWAYSYNDSNRLVEVVDSDSNVTQYEYDAFGNRTATVYNGQRTEYLIDPFGYGDVLAEYDDSGNLVARYSHGIGLVSRTDASSDTAFYDFDGTGSTAGLTGTAGTNLNSYSYRPFGEDFYEIETIDNSFEFVGQWGVTEEANGLDFMRARFYDSDTGRFVASDPIGLQGKDTNFYRYVNNDPISFIDPEGTIIVAPAAVGLSIVGGLAGGTAIGFAATKFGGETGSIFASSAALAAFAASRYIPVPVVSTGLASLGAGLAFGANIGSKFDISSLGIPPAAAATPPPYANDASNGFDAGVGHARPPRVDPLILDLDGDGIELTALETSTTYFDIDGDGFRERTGWVQSDDGLLVLDRNGDGFINDISELFGNPTTSGFVELQAIDDDANGFIDAADANFSKLQVWRDLDQDGRSDVNELYTLEELGITRISAIPTSTNLINAGNQIVGTTSFELADGTEQEMVEAWLSVSQLNSYYDHRSTFNEPVIFTEEILNLPNLRGYGNLPNLQVAMALLHKSFDRQL</sequence>
<dbReference type="InterPro" id="IPR006530">
    <property type="entry name" value="YD"/>
</dbReference>
<dbReference type="InterPro" id="IPR050708">
    <property type="entry name" value="T6SS_VgrG/RHS"/>
</dbReference>
<dbReference type="NCBIfam" id="TIGR03696">
    <property type="entry name" value="Rhs_assc_core"/>
    <property type="match status" value="1"/>
</dbReference>
<protein>
    <submittedName>
        <fullName evidence="3">RHS repeat protein</fullName>
    </submittedName>
</protein>
<dbReference type="Pfam" id="PF25023">
    <property type="entry name" value="TEN_YD-shell"/>
    <property type="match status" value="1"/>
</dbReference>
<feature type="non-terminal residue" evidence="3">
    <location>
        <position position="1"/>
    </location>
</feature>
<dbReference type="RefSeq" id="WP_193912523.1">
    <property type="nucleotide sequence ID" value="NZ_JADEXG010000138.1"/>
</dbReference>
<dbReference type="Proteomes" id="UP000636505">
    <property type="component" value="Unassembled WGS sequence"/>
</dbReference>
<keyword evidence="1" id="KW-0677">Repeat</keyword>
<evidence type="ECO:0000313" key="3">
    <source>
        <dbReference type="EMBL" id="MBE9080520.1"/>
    </source>
</evidence>